<evidence type="ECO:0000256" key="1">
    <source>
        <dbReference type="RuleBase" id="RU000487"/>
    </source>
</evidence>
<dbReference type="SMART" id="SM00268">
    <property type="entry name" value="ACTIN"/>
    <property type="match status" value="1"/>
</dbReference>
<evidence type="ECO:0000313" key="3">
    <source>
        <dbReference type="EMBL" id="KAG9389635.1"/>
    </source>
</evidence>
<reference evidence="3" key="1">
    <citation type="submission" date="2021-05" db="EMBL/GenBank/DDBJ databases">
        <title>A free-living protist that lacks canonical eukaryotic 1 DNA replication and segregation systems.</title>
        <authorList>
            <person name="Salas-Leiva D.E."/>
            <person name="Tromer E.C."/>
            <person name="Curtis B.A."/>
            <person name="Jerlstrom-Hultqvist J."/>
            <person name="Kolisko M."/>
            <person name="Yi Z."/>
            <person name="Salas-Leiva J.S."/>
            <person name="Gallot-Lavallee L."/>
            <person name="Kops G.J.P.L."/>
            <person name="Archibald J.M."/>
            <person name="Simpson A.G.B."/>
            <person name="Roger A.J."/>
        </authorList>
    </citation>
    <scope>NUCLEOTIDE SEQUENCE</scope>
    <source>
        <strain evidence="3">BICM</strain>
    </source>
</reference>
<proteinExistence type="inferred from homology"/>
<accession>A0A8J6E6J7</accession>
<dbReference type="InterPro" id="IPR004000">
    <property type="entry name" value="Actin"/>
</dbReference>
<feature type="compositionally biased region" description="Basic and acidic residues" evidence="2">
    <location>
        <begin position="280"/>
        <end position="313"/>
    </location>
</feature>
<gene>
    <name evidence="3" type="ORF">J8273_8934</name>
</gene>
<dbReference type="EMBL" id="JAHDYR010000069">
    <property type="protein sequence ID" value="KAG9389635.1"/>
    <property type="molecule type" value="Genomic_DNA"/>
</dbReference>
<dbReference type="Gene3D" id="3.30.420.40">
    <property type="match status" value="2"/>
</dbReference>
<evidence type="ECO:0000313" key="4">
    <source>
        <dbReference type="Proteomes" id="UP000717585"/>
    </source>
</evidence>
<dbReference type="Proteomes" id="UP000717585">
    <property type="component" value="Unassembled WGS sequence"/>
</dbReference>
<organism evidence="3 4">
    <name type="scientific">Carpediemonas membranifera</name>
    <dbReference type="NCBI Taxonomy" id="201153"/>
    <lineage>
        <taxon>Eukaryota</taxon>
        <taxon>Metamonada</taxon>
        <taxon>Carpediemonas-like organisms</taxon>
        <taxon>Carpediemonas</taxon>
    </lineage>
</organism>
<dbReference type="Pfam" id="PF00022">
    <property type="entry name" value="Actin"/>
    <property type="match status" value="2"/>
</dbReference>
<dbReference type="PANTHER" id="PTHR11937">
    <property type="entry name" value="ACTIN"/>
    <property type="match status" value="1"/>
</dbReference>
<keyword evidence="4" id="KW-1185">Reference proteome</keyword>
<dbReference type="OrthoDB" id="7340501at2759"/>
<name>A0A8J6E6J7_9EUKA</name>
<protein>
    <submittedName>
        <fullName evidence="3">Actin-related protein</fullName>
    </submittedName>
</protein>
<dbReference type="InterPro" id="IPR043129">
    <property type="entry name" value="ATPase_NBD"/>
</dbReference>
<comment type="similarity">
    <text evidence="1">Belongs to the actin family.</text>
</comment>
<feature type="region of interest" description="Disordered" evidence="2">
    <location>
        <begin position="253"/>
        <end position="313"/>
    </location>
</feature>
<comment type="caution">
    <text evidence="3">The sequence shown here is derived from an EMBL/GenBank/DDBJ whole genome shotgun (WGS) entry which is preliminary data.</text>
</comment>
<dbReference type="AlphaFoldDB" id="A0A8J6E6J7"/>
<evidence type="ECO:0000256" key="2">
    <source>
        <dbReference type="SAM" id="MobiDB-lite"/>
    </source>
</evidence>
<dbReference type="SUPFAM" id="SSF53067">
    <property type="entry name" value="Actin-like ATPase domain"/>
    <property type="match status" value="2"/>
</dbReference>
<sequence>MPTSRVLVIDFGCSRLRVGWSNEDKPRTDIPCMVMKSRHYGAGDNGPTIKIGNDVTESDLARGLVRTGHDGVIVTDATALSLMLDYSFETDLKLKTTLKDTPVVITEAFCNISGARKLVKDLLVETYGATKVVFIVDILTHLAAYALEQSLPLQRDAMPCSGLLVHIGHVATTILPVIDGQPIRTAAKRISVGVCHMVLRLQAALNLRISTLRVVGFQEATILAHGLIYAAEDFDEELSAYKELQEDYEPNTMLEMPPKAEPGLHSFQPLDGPMQQAENEDQKEKRRAAAAERMSQMREEMRKKKEEKESELRKADEAKYLELKRRQEGEAERRRKKKEEREAEEAKIRANLEHHLHGLKERHISLSTQIRELTRRRKQLAQRGTGATRARLEIIAKQMDSGDDGSDIELSEGEWNAYLNVSPEDIDEKVKQLQEEVDRVTVEIQQWDATFVNREPFLESLTVPTQTLIGDFGDPHKTFVYPIGVERIMATEALFKPYLLGITDAGLGETVSFILQQIPATTQAGLGNVMLCGGGARVPGLTKRVAREVGPLLPYSDEPNVSVRVLSEDLGAGWAGARAVSSLVDWKTMKVGEWENFFG</sequence>